<evidence type="ECO:0000313" key="3">
    <source>
        <dbReference type="Proteomes" id="UP000197277"/>
    </source>
</evidence>
<feature type="region of interest" description="Disordered" evidence="1">
    <location>
        <begin position="1"/>
        <end position="25"/>
    </location>
</feature>
<dbReference type="RefSeq" id="WP_088464668.1">
    <property type="nucleotide sequence ID" value="NZ_NIRR01000018.1"/>
</dbReference>
<name>A0A246FK06_9BACT</name>
<reference evidence="2 3" key="1">
    <citation type="submission" date="2017-06" db="EMBL/GenBank/DDBJ databases">
        <title>Hymenobacter amundsenii sp. nov. isolated from regoliths in Antarctica.</title>
        <authorList>
            <person name="Sedlacek I."/>
            <person name="Kralova S."/>
            <person name="Pantucek R."/>
            <person name="Svec P."/>
            <person name="Holochova P."/>
            <person name="Stankova E."/>
            <person name="Vrbovska V."/>
            <person name="Busse H.-J."/>
        </authorList>
    </citation>
    <scope>NUCLEOTIDE SEQUENCE [LARGE SCALE GENOMIC DNA]</scope>
    <source>
        <strain evidence="2 3">CCM 8682</strain>
    </source>
</reference>
<dbReference type="AlphaFoldDB" id="A0A246FK06"/>
<organism evidence="2 3">
    <name type="scientific">Hymenobacter amundsenii</name>
    <dbReference type="NCBI Taxonomy" id="2006685"/>
    <lineage>
        <taxon>Bacteria</taxon>
        <taxon>Pseudomonadati</taxon>
        <taxon>Bacteroidota</taxon>
        <taxon>Cytophagia</taxon>
        <taxon>Cytophagales</taxon>
        <taxon>Hymenobacteraceae</taxon>
        <taxon>Hymenobacter</taxon>
    </lineage>
</organism>
<comment type="caution">
    <text evidence="2">The sequence shown here is derived from an EMBL/GenBank/DDBJ whole genome shotgun (WGS) entry which is preliminary data.</text>
</comment>
<gene>
    <name evidence="2" type="ORF">CDA63_11850</name>
</gene>
<accession>A0A246FK06</accession>
<evidence type="ECO:0000256" key="1">
    <source>
        <dbReference type="SAM" id="MobiDB-lite"/>
    </source>
</evidence>
<dbReference type="EMBL" id="NIRR01000018">
    <property type="protein sequence ID" value="OWP62905.1"/>
    <property type="molecule type" value="Genomic_DNA"/>
</dbReference>
<keyword evidence="3" id="KW-1185">Reference proteome</keyword>
<feature type="compositionally biased region" description="Basic and acidic residues" evidence="1">
    <location>
        <begin position="1"/>
        <end position="12"/>
    </location>
</feature>
<dbReference type="Proteomes" id="UP000197277">
    <property type="component" value="Unassembled WGS sequence"/>
</dbReference>
<protein>
    <submittedName>
        <fullName evidence="2">Uncharacterized protein</fullName>
    </submittedName>
</protein>
<evidence type="ECO:0000313" key="2">
    <source>
        <dbReference type="EMBL" id="OWP62905.1"/>
    </source>
</evidence>
<sequence length="98" mass="10778">MKNPFNKEDYSADARITSGSDRTEMEQALQEHVYGHRVVNIQMTRKVDPAASLEHGQLVEAVEVSVTMDNGIVHVSRIVVEALSILSRGDGLGRVTES</sequence>
<proteinExistence type="predicted"/>